<evidence type="ECO:0000256" key="1">
    <source>
        <dbReference type="ARBA" id="ARBA00009437"/>
    </source>
</evidence>
<dbReference type="Gene3D" id="3.40.190.10">
    <property type="entry name" value="Periplasmic binding protein-like II"/>
    <property type="match status" value="2"/>
</dbReference>
<dbReference type="AlphaFoldDB" id="A0A239Q384"/>
<dbReference type="Gene3D" id="1.10.10.10">
    <property type="entry name" value="Winged helix-like DNA-binding domain superfamily/Winged helix DNA-binding domain"/>
    <property type="match status" value="1"/>
</dbReference>
<comment type="similarity">
    <text evidence="1">Belongs to the LysR transcriptional regulatory family.</text>
</comment>
<keyword evidence="7" id="KW-1185">Reference proteome</keyword>
<keyword evidence="2" id="KW-0805">Transcription regulation</keyword>
<evidence type="ECO:0000256" key="4">
    <source>
        <dbReference type="ARBA" id="ARBA00023163"/>
    </source>
</evidence>
<sequence>MQQHQIVGFYHLIKLGSFTKAAEATYRTQSAVTQQIRALEQELGCKLVEQVSRGVVVATTEGKELFQFAEMYMREQRAVVERIHDIRDETERKLVIAAPIDTMSKVLPSYVKAFWKSRPDVKLRLIECSMDAVVKGIRSQEFDLGLGLLTHVPSDLTQIRWLPMHHYIIAHDSHDIWNTPVNLESISRYNLILPPITEYAQTGSALLSALSKKGLPFNVTLEASSNDRCIEYARNGMGIFFALCCDEMLVDLPKDMRTKKLQHLFRSENIGVFFDGTRKLRSRDEQFLDQLGLDR</sequence>
<dbReference type="SUPFAM" id="SSF53850">
    <property type="entry name" value="Periplasmic binding protein-like II"/>
    <property type="match status" value="1"/>
</dbReference>
<feature type="domain" description="HTH lysR-type" evidence="5">
    <location>
        <begin position="1"/>
        <end position="58"/>
    </location>
</feature>
<keyword evidence="3" id="KW-0238">DNA-binding</keyword>
<dbReference type="GO" id="GO:0000976">
    <property type="term" value="F:transcription cis-regulatory region binding"/>
    <property type="evidence" value="ECO:0007669"/>
    <property type="project" value="TreeGrafter"/>
</dbReference>
<dbReference type="PANTHER" id="PTHR30126:SF64">
    <property type="entry name" value="HTH-TYPE TRANSCRIPTIONAL REGULATOR CITR"/>
    <property type="match status" value="1"/>
</dbReference>
<evidence type="ECO:0000256" key="3">
    <source>
        <dbReference type="ARBA" id="ARBA00023125"/>
    </source>
</evidence>
<dbReference type="PANTHER" id="PTHR30126">
    <property type="entry name" value="HTH-TYPE TRANSCRIPTIONAL REGULATOR"/>
    <property type="match status" value="1"/>
</dbReference>
<organism evidence="6 7">
    <name type="scientific">Paracoccus seriniphilus</name>
    <dbReference type="NCBI Taxonomy" id="184748"/>
    <lineage>
        <taxon>Bacteria</taxon>
        <taxon>Pseudomonadati</taxon>
        <taxon>Pseudomonadota</taxon>
        <taxon>Alphaproteobacteria</taxon>
        <taxon>Rhodobacterales</taxon>
        <taxon>Paracoccaceae</taxon>
        <taxon>Paracoccus</taxon>
    </lineage>
</organism>
<proteinExistence type="inferred from homology"/>
<dbReference type="InterPro" id="IPR036390">
    <property type="entry name" value="WH_DNA-bd_sf"/>
</dbReference>
<dbReference type="Proteomes" id="UP000198307">
    <property type="component" value="Unassembled WGS sequence"/>
</dbReference>
<dbReference type="PRINTS" id="PR00039">
    <property type="entry name" value="HTHLYSR"/>
</dbReference>
<dbReference type="InterPro" id="IPR005119">
    <property type="entry name" value="LysR_subst-bd"/>
</dbReference>
<dbReference type="InterPro" id="IPR036388">
    <property type="entry name" value="WH-like_DNA-bd_sf"/>
</dbReference>
<reference evidence="6 7" key="1">
    <citation type="submission" date="2017-07" db="EMBL/GenBank/DDBJ databases">
        <authorList>
            <person name="Sun Z.S."/>
            <person name="Albrecht U."/>
            <person name="Echele G."/>
            <person name="Lee C.C."/>
        </authorList>
    </citation>
    <scope>NUCLEOTIDE SEQUENCE [LARGE SCALE GENOMIC DNA]</scope>
    <source>
        <strain evidence="6 7">DSM 14827</strain>
    </source>
</reference>
<protein>
    <submittedName>
        <fullName evidence="6">Transcriptional regulator /transcriptional regulator, LysR family</fullName>
    </submittedName>
</protein>
<dbReference type="PROSITE" id="PS50931">
    <property type="entry name" value="HTH_LYSR"/>
    <property type="match status" value="1"/>
</dbReference>
<dbReference type="Pfam" id="PF00126">
    <property type="entry name" value="HTH_1"/>
    <property type="match status" value="1"/>
</dbReference>
<dbReference type="EMBL" id="FZQB01000023">
    <property type="protein sequence ID" value="SNT76652.1"/>
    <property type="molecule type" value="Genomic_DNA"/>
</dbReference>
<dbReference type="Pfam" id="PF03466">
    <property type="entry name" value="LysR_substrate"/>
    <property type="match status" value="1"/>
</dbReference>
<dbReference type="SUPFAM" id="SSF46785">
    <property type="entry name" value="Winged helix' DNA-binding domain"/>
    <property type="match status" value="1"/>
</dbReference>
<gene>
    <name evidence="6" type="ORF">SAMN05444959_12347</name>
</gene>
<evidence type="ECO:0000313" key="7">
    <source>
        <dbReference type="Proteomes" id="UP000198307"/>
    </source>
</evidence>
<name>A0A239Q384_9RHOB</name>
<evidence type="ECO:0000259" key="5">
    <source>
        <dbReference type="PROSITE" id="PS50931"/>
    </source>
</evidence>
<accession>A0A239Q384</accession>
<dbReference type="RefSeq" id="WP_089345944.1">
    <property type="nucleotide sequence ID" value="NZ_CP067130.1"/>
</dbReference>
<dbReference type="InterPro" id="IPR000847">
    <property type="entry name" value="LysR_HTH_N"/>
</dbReference>
<evidence type="ECO:0000313" key="6">
    <source>
        <dbReference type="EMBL" id="SNT76652.1"/>
    </source>
</evidence>
<dbReference type="GO" id="GO:0003700">
    <property type="term" value="F:DNA-binding transcription factor activity"/>
    <property type="evidence" value="ECO:0007669"/>
    <property type="project" value="InterPro"/>
</dbReference>
<dbReference type="CDD" id="cd05466">
    <property type="entry name" value="PBP2_LTTR_substrate"/>
    <property type="match status" value="1"/>
</dbReference>
<evidence type="ECO:0000256" key="2">
    <source>
        <dbReference type="ARBA" id="ARBA00023015"/>
    </source>
</evidence>
<keyword evidence="4" id="KW-0804">Transcription</keyword>
<dbReference type="OrthoDB" id="9803735at2"/>